<dbReference type="GO" id="GO:0016787">
    <property type="term" value="F:hydrolase activity"/>
    <property type="evidence" value="ECO:0007669"/>
    <property type="project" value="UniProtKB-KW"/>
</dbReference>
<dbReference type="InterPro" id="IPR011330">
    <property type="entry name" value="Glyco_hydro/deAcase_b/a-brl"/>
</dbReference>
<feature type="domain" description="Glycoside hydrolase family 57 N-terminal" evidence="4">
    <location>
        <begin position="9"/>
        <end position="305"/>
    </location>
</feature>
<dbReference type="AlphaFoldDB" id="A0A176S7F6"/>
<evidence type="ECO:0000256" key="3">
    <source>
        <dbReference type="RuleBase" id="RU361196"/>
    </source>
</evidence>
<reference evidence="5 6" key="1">
    <citation type="submission" date="2016-05" db="EMBL/GenBank/DDBJ databases">
        <title>Single-cell genome of chain-forming Candidatus Thiomargarita nelsonii and comparison to other large sulfur-oxidizing bacteria.</title>
        <authorList>
            <person name="Winkel M."/>
            <person name="Salman V."/>
            <person name="Woyke T."/>
            <person name="Schulz-Vogt H."/>
            <person name="Richter M."/>
            <person name="Flood B."/>
            <person name="Bailey J."/>
            <person name="Amann R."/>
            <person name="Mussmann M."/>
        </authorList>
    </citation>
    <scope>NUCLEOTIDE SEQUENCE [LARGE SCALE GENOMIC DNA]</scope>
    <source>
        <strain evidence="5 6">THI036</strain>
    </source>
</reference>
<accession>A0A176S7F6</accession>
<evidence type="ECO:0000256" key="2">
    <source>
        <dbReference type="ARBA" id="ARBA00023277"/>
    </source>
</evidence>
<sequence length="307" mass="35472">MAEKFKVVLCWHMHQPAYYDWHNEQYQLPWTYLHGIKDYVDMAAHLEAVPNARAVVNFAPTLLEQLDDYVQQIQAFLRDATPIRDPLLAAFNSHPAHTPFLSQPVEGASNGDTSPLVEARLTLIEQCLRANEERLIQRFKPYQALAELAEQLKESPKLVTYLDEQYIVDLLMWYHLAWLGETVRRSDDRVKTLIEKGREFNKTDRRQLLEIIGELLSEIVPRYKALAERGQIELSVTPYAHPIMPLLLDTFSAREALPEINLSGISCYPDGKDRVRWHMREGIKTFEQHFGFTPQGCWPSEGSVSEI</sequence>
<dbReference type="InterPro" id="IPR027291">
    <property type="entry name" value="Glyco_hydro_38_N_sf"/>
</dbReference>
<evidence type="ECO:0000313" key="6">
    <source>
        <dbReference type="Proteomes" id="UP000076962"/>
    </source>
</evidence>
<dbReference type="PANTHER" id="PTHR36306:SF1">
    <property type="entry name" value="ALPHA-AMYLASE-RELATED"/>
    <property type="match status" value="1"/>
</dbReference>
<dbReference type="InterPro" id="IPR004300">
    <property type="entry name" value="Glyco_hydro_57_N"/>
</dbReference>
<evidence type="ECO:0000313" key="5">
    <source>
        <dbReference type="EMBL" id="OAD23838.1"/>
    </source>
</evidence>
<keyword evidence="2 3" id="KW-0119">Carbohydrate metabolism</keyword>
<name>A0A176S7F6_9GAMM</name>
<proteinExistence type="inferred from homology"/>
<dbReference type="GO" id="GO:0005975">
    <property type="term" value="P:carbohydrate metabolic process"/>
    <property type="evidence" value="ECO:0007669"/>
    <property type="project" value="InterPro"/>
</dbReference>
<dbReference type="Proteomes" id="UP000076962">
    <property type="component" value="Unassembled WGS sequence"/>
</dbReference>
<keyword evidence="5" id="KW-0378">Hydrolase</keyword>
<dbReference type="Gene3D" id="3.20.110.10">
    <property type="entry name" value="Glycoside hydrolase 38, N terminal domain"/>
    <property type="match status" value="2"/>
</dbReference>
<dbReference type="InterPro" id="IPR052046">
    <property type="entry name" value="GH57_Enzymes"/>
</dbReference>
<evidence type="ECO:0000256" key="1">
    <source>
        <dbReference type="ARBA" id="ARBA00006821"/>
    </source>
</evidence>
<keyword evidence="6" id="KW-1185">Reference proteome</keyword>
<evidence type="ECO:0000259" key="4">
    <source>
        <dbReference type="Pfam" id="PF03065"/>
    </source>
</evidence>
<comment type="caution">
    <text evidence="5">The sequence shown here is derived from an EMBL/GenBank/DDBJ whole genome shotgun (WGS) entry which is preliminary data.</text>
</comment>
<dbReference type="Pfam" id="PF03065">
    <property type="entry name" value="Glyco_hydro_57"/>
    <property type="match status" value="1"/>
</dbReference>
<dbReference type="EMBL" id="LUTY01000138">
    <property type="protein sequence ID" value="OAD23838.1"/>
    <property type="molecule type" value="Genomic_DNA"/>
</dbReference>
<feature type="non-terminal residue" evidence="5">
    <location>
        <position position="307"/>
    </location>
</feature>
<protein>
    <submittedName>
        <fullName evidence="5">Glycoside hydrolase family protein</fullName>
    </submittedName>
</protein>
<gene>
    <name evidence="5" type="ORF">THIOM_000318</name>
</gene>
<dbReference type="PANTHER" id="PTHR36306">
    <property type="entry name" value="ALPHA-AMYLASE-RELATED-RELATED"/>
    <property type="match status" value="1"/>
</dbReference>
<comment type="similarity">
    <text evidence="1 3">Belongs to the glycosyl hydrolase 57 family.</text>
</comment>
<organism evidence="5 6">
    <name type="scientific">Candidatus Thiomargarita nelsonii</name>
    <dbReference type="NCBI Taxonomy" id="1003181"/>
    <lineage>
        <taxon>Bacteria</taxon>
        <taxon>Pseudomonadati</taxon>
        <taxon>Pseudomonadota</taxon>
        <taxon>Gammaproteobacteria</taxon>
        <taxon>Thiotrichales</taxon>
        <taxon>Thiotrichaceae</taxon>
        <taxon>Thiomargarita</taxon>
    </lineage>
</organism>
<dbReference type="SUPFAM" id="SSF88713">
    <property type="entry name" value="Glycoside hydrolase/deacetylase"/>
    <property type="match status" value="1"/>
</dbReference>